<dbReference type="KEGG" id="emt:CPZ25_007080"/>
<dbReference type="SUPFAM" id="SSF88659">
    <property type="entry name" value="Sigma3 and sigma4 domains of RNA polymerase sigma factors"/>
    <property type="match status" value="1"/>
</dbReference>
<dbReference type="Pfam" id="PF04545">
    <property type="entry name" value="Sigma70_r4"/>
    <property type="match status" value="1"/>
</dbReference>
<accession>A0A4P9C6Q4</accession>
<keyword evidence="3" id="KW-1185">Reference proteome</keyword>
<evidence type="ECO:0000313" key="2">
    <source>
        <dbReference type="EMBL" id="QCT71097.1"/>
    </source>
</evidence>
<dbReference type="GO" id="GO:0003700">
    <property type="term" value="F:DNA-binding transcription factor activity"/>
    <property type="evidence" value="ECO:0007669"/>
    <property type="project" value="InterPro"/>
</dbReference>
<proteinExistence type="predicted"/>
<reference evidence="2 3" key="1">
    <citation type="submission" date="2018-05" db="EMBL/GenBank/DDBJ databases">
        <title>Genome comparison of Eubacterium sp.</title>
        <authorList>
            <person name="Feng Y."/>
            <person name="Sanchez-Andrea I."/>
            <person name="Stams A.J.M."/>
            <person name="De Vos W.M."/>
        </authorList>
    </citation>
    <scope>NUCLEOTIDE SEQUENCE [LARGE SCALE GENOMIC DNA]</scope>
    <source>
        <strain evidence="2 3">YI</strain>
    </source>
</reference>
<dbReference type="InterPro" id="IPR036388">
    <property type="entry name" value="WH-like_DNA-bd_sf"/>
</dbReference>
<feature type="domain" description="RNA polymerase sigma-70 region 4" evidence="1">
    <location>
        <begin position="85"/>
        <end position="132"/>
    </location>
</feature>
<dbReference type="InterPro" id="IPR013324">
    <property type="entry name" value="RNA_pol_sigma_r3/r4-like"/>
</dbReference>
<sequence length="140" mass="16065">MDTKKMFEEYWNNKAKIVLCENLIENRKMDMLPSMTQTLSHAPKGKGNESGVERSVIDRMEDDLIISYTNTMEKAKASITAVDKLLKVLNPKARGIVEERYIEKGTVEEIAEKFDLSVSTVNRTIKNTFETLDRISQYIV</sequence>
<name>A0A4P9C6Q4_EUBML</name>
<dbReference type="Proteomes" id="UP000218387">
    <property type="component" value="Chromosome"/>
</dbReference>
<evidence type="ECO:0000313" key="3">
    <source>
        <dbReference type="Proteomes" id="UP000218387"/>
    </source>
</evidence>
<dbReference type="InterPro" id="IPR007630">
    <property type="entry name" value="RNA_pol_sigma70_r4"/>
</dbReference>
<protein>
    <recommendedName>
        <fullName evidence="1">RNA polymerase sigma-70 region 4 domain-containing protein</fullName>
    </recommendedName>
</protein>
<dbReference type="RefSeq" id="WP_096920693.1">
    <property type="nucleotide sequence ID" value="NZ_CP029487.1"/>
</dbReference>
<organism evidence="2 3">
    <name type="scientific">Eubacterium maltosivorans</name>
    <dbReference type="NCBI Taxonomy" id="2041044"/>
    <lineage>
        <taxon>Bacteria</taxon>
        <taxon>Bacillati</taxon>
        <taxon>Bacillota</taxon>
        <taxon>Clostridia</taxon>
        <taxon>Eubacteriales</taxon>
        <taxon>Eubacteriaceae</taxon>
        <taxon>Eubacterium</taxon>
    </lineage>
</organism>
<gene>
    <name evidence="2" type="ORF">CPZ25_007080</name>
</gene>
<dbReference type="EMBL" id="CP029487">
    <property type="protein sequence ID" value="QCT71097.1"/>
    <property type="molecule type" value="Genomic_DNA"/>
</dbReference>
<dbReference type="GO" id="GO:0006352">
    <property type="term" value="P:DNA-templated transcription initiation"/>
    <property type="evidence" value="ECO:0007669"/>
    <property type="project" value="InterPro"/>
</dbReference>
<dbReference type="Gene3D" id="1.10.10.10">
    <property type="entry name" value="Winged helix-like DNA-binding domain superfamily/Winged helix DNA-binding domain"/>
    <property type="match status" value="1"/>
</dbReference>
<dbReference type="AlphaFoldDB" id="A0A4P9C6Q4"/>
<evidence type="ECO:0000259" key="1">
    <source>
        <dbReference type="Pfam" id="PF04545"/>
    </source>
</evidence>